<feature type="domain" description="Apple" evidence="1">
    <location>
        <begin position="191"/>
        <end position="287"/>
    </location>
</feature>
<dbReference type="OrthoDB" id="5775605at2759"/>
<evidence type="ECO:0000313" key="4">
    <source>
        <dbReference type="Proteomes" id="UP000274131"/>
    </source>
</evidence>
<dbReference type="SUPFAM" id="SSF57414">
    <property type="entry name" value="Hairpin loop containing domain-like"/>
    <property type="match status" value="4"/>
</dbReference>
<dbReference type="Pfam" id="PF00024">
    <property type="entry name" value="PAN_1"/>
    <property type="match status" value="3"/>
</dbReference>
<reference evidence="5" key="1">
    <citation type="submission" date="2016-04" db="UniProtKB">
        <authorList>
            <consortium name="WormBaseParasite"/>
        </authorList>
    </citation>
    <scope>IDENTIFICATION</scope>
</reference>
<dbReference type="InterPro" id="IPR003609">
    <property type="entry name" value="Pan_app"/>
</dbReference>
<dbReference type="InterPro" id="IPR001507">
    <property type="entry name" value="ZP_dom"/>
</dbReference>
<feature type="domain" description="Apple" evidence="1">
    <location>
        <begin position="10"/>
        <end position="92"/>
    </location>
</feature>
<feature type="domain" description="ZP" evidence="2">
    <location>
        <begin position="540"/>
        <end position="728"/>
    </location>
</feature>
<dbReference type="EMBL" id="UXUI01008803">
    <property type="protein sequence ID" value="VDD92414.1"/>
    <property type="molecule type" value="Genomic_DNA"/>
</dbReference>
<accession>A0A158QB01</accession>
<feature type="domain" description="Apple" evidence="1">
    <location>
        <begin position="99"/>
        <end position="186"/>
    </location>
</feature>
<dbReference type="PROSITE" id="PS51034">
    <property type="entry name" value="ZP_2"/>
    <property type="match status" value="1"/>
</dbReference>
<evidence type="ECO:0000313" key="3">
    <source>
        <dbReference type="EMBL" id="VDD92414.1"/>
    </source>
</evidence>
<organism evidence="5">
    <name type="scientific">Enterobius vermicularis</name>
    <name type="common">Human pinworm</name>
    <dbReference type="NCBI Taxonomy" id="51028"/>
    <lineage>
        <taxon>Eukaryota</taxon>
        <taxon>Metazoa</taxon>
        <taxon>Ecdysozoa</taxon>
        <taxon>Nematoda</taxon>
        <taxon>Chromadorea</taxon>
        <taxon>Rhabditida</taxon>
        <taxon>Spirurina</taxon>
        <taxon>Oxyuridomorpha</taxon>
        <taxon>Oxyuroidea</taxon>
        <taxon>Oxyuridae</taxon>
        <taxon>Enterobius</taxon>
    </lineage>
</organism>
<evidence type="ECO:0000259" key="1">
    <source>
        <dbReference type="PROSITE" id="PS50948"/>
    </source>
</evidence>
<evidence type="ECO:0000313" key="5">
    <source>
        <dbReference type="WBParaSite" id="EVEC_0000768101-mRNA-1"/>
    </source>
</evidence>
<keyword evidence="4" id="KW-1185">Reference proteome</keyword>
<dbReference type="WBParaSite" id="EVEC_0000768101-mRNA-1">
    <property type="protein sequence ID" value="EVEC_0000768101-mRNA-1"/>
    <property type="gene ID" value="EVEC_0000768101"/>
</dbReference>
<reference evidence="3 4" key="2">
    <citation type="submission" date="2018-10" db="EMBL/GenBank/DDBJ databases">
        <authorList>
            <consortium name="Pathogen Informatics"/>
        </authorList>
    </citation>
    <scope>NUCLEOTIDE SEQUENCE [LARGE SCALE GENOMIC DNA]</scope>
</reference>
<name>A0A158QB01_ENTVE</name>
<dbReference type="AlphaFoldDB" id="A0A158QB01"/>
<gene>
    <name evidence="3" type="ORF">EVEC_LOCUS7165</name>
</gene>
<dbReference type="Proteomes" id="UP000274131">
    <property type="component" value="Unassembled WGS sequence"/>
</dbReference>
<feature type="domain" description="Apple" evidence="1">
    <location>
        <begin position="294"/>
        <end position="374"/>
    </location>
</feature>
<sequence length="728" mass="82056">MNWITVSFACTESYIATFVRSDGYGNVDGANIAVHGISELECEIKCLEEINNITCTFFLYNWNRQFCQIYDSNDFRGTAIEDGSNSLFQKICIPDHLHCAKSYAFQRSPQRVLAGLSLEVKKTETLVECLILCLDSSVKLQIECRSVMYYYDSGECILNRESRHTITKAFTKARSTEEVDYFDNICYSGLCAKGSTVHWVKISEPLISDSANVLAVEGITEATCIESCINNVIDGQNFPCRVYSYDKTNSFCYIVAEPQIWKPATPPTIRPTAKKKDVEDSYYEKVCLVARSKCNGASFIYEGNYNLKPMYQAQLLDIPSVSLCLQECLHRQRQCSAAVYSYKQDGCYLINDAQIQHPEFFEISDKVNYFANVCDYYTIDSENIATETTTAQPTTQITSRPILKPRPQFISSESHLGTIDTFLISPPTTTVTTITVENSYINDLATSDVDFTDTEDTDTNYTSAATTTGQQLTDSVEEKLEYNTFSETDYRRTTIAEYDHDQRTDTPYEYSTFTTKWFSSNDVAETTSELEHSTANDAVSCLKGKLKLQAVFSSPTSGIIYIRDNSTGACKKWFENKATTDYEINFSRLSQLYSPCSGIQLGRHIRLFKVGIKMVSDETDNELPPSKIRNFDITCNYSSINDDDDATDYITPLTNKAQMKLSSANIVLLILRGGNPATTLTLGERVELRWEIINENEQQKNFRIKECIAEQPGQSSDESASLVLIKDG</sequence>
<evidence type="ECO:0000259" key="2">
    <source>
        <dbReference type="PROSITE" id="PS51034"/>
    </source>
</evidence>
<dbReference type="PANTHER" id="PTHR47327">
    <property type="entry name" value="FI18240P1-RELATED"/>
    <property type="match status" value="1"/>
</dbReference>
<dbReference type="SMART" id="SM00473">
    <property type="entry name" value="PAN_AP"/>
    <property type="match status" value="4"/>
</dbReference>
<dbReference type="Gene3D" id="3.50.4.10">
    <property type="entry name" value="Hepatocyte Growth Factor"/>
    <property type="match status" value="2"/>
</dbReference>
<dbReference type="PROSITE" id="PS50948">
    <property type="entry name" value="PAN"/>
    <property type="match status" value="4"/>
</dbReference>
<proteinExistence type="predicted"/>
<dbReference type="STRING" id="51028.A0A158QB01"/>
<dbReference type="GO" id="GO:0009653">
    <property type="term" value="P:anatomical structure morphogenesis"/>
    <property type="evidence" value="ECO:0007669"/>
    <property type="project" value="TreeGrafter"/>
</dbReference>
<dbReference type="InterPro" id="IPR052774">
    <property type="entry name" value="Celegans_DevNeuronal_Protein"/>
</dbReference>
<dbReference type="CDD" id="cd01099">
    <property type="entry name" value="PAN_AP_HGF"/>
    <property type="match status" value="1"/>
</dbReference>
<protein>
    <submittedName>
        <fullName evidence="5">PAN domain protein</fullName>
    </submittedName>
</protein>
<dbReference type="PANTHER" id="PTHR47327:SF18">
    <property type="entry name" value="PAN DOMAIN PROTEIN"/>
    <property type="match status" value="1"/>
</dbReference>